<gene>
    <name evidence="7" type="ORF">G6F64_007715</name>
</gene>
<dbReference type="Proteomes" id="UP000716291">
    <property type="component" value="Unassembled WGS sequence"/>
</dbReference>
<evidence type="ECO:0000313" key="7">
    <source>
        <dbReference type="EMBL" id="KAG1306279.1"/>
    </source>
</evidence>
<dbReference type="Gene3D" id="3.30.450.30">
    <property type="entry name" value="Dynein light chain 2a, cytoplasmic"/>
    <property type="match status" value="1"/>
</dbReference>
<reference evidence="7" key="1">
    <citation type="journal article" date="2020" name="Microb. Genom.">
        <title>Genetic diversity of clinical and environmental Mucorales isolates obtained from an investigation of mucormycosis cases among solid organ transplant recipients.</title>
        <authorList>
            <person name="Nguyen M.H."/>
            <person name="Kaul D."/>
            <person name="Muto C."/>
            <person name="Cheng S.J."/>
            <person name="Richter R.A."/>
            <person name="Bruno V.M."/>
            <person name="Liu G."/>
            <person name="Beyhan S."/>
            <person name="Sundermann A.J."/>
            <person name="Mounaud S."/>
            <person name="Pasculle A.W."/>
            <person name="Nierman W.C."/>
            <person name="Driscoll E."/>
            <person name="Cumbie R."/>
            <person name="Clancy C.J."/>
            <person name="Dupont C.L."/>
        </authorList>
    </citation>
    <scope>NUCLEOTIDE SEQUENCE</scope>
    <source>
        <strain evidence="7">GL11</strain>
    </source>
</reference>
<keyword evidence="4" id="KW-0009">Actin-binding</keyword>
<evidence type="ECO:0000313" key="8">
    <source>
        <dbReference type="Proteomes" id="UP000716291"/>
    </source>
</evidence>
<dbReference type="GO" id="GO:0003785">
    <property type="term" value="F:actin monomer binding"/>
    <property type="evidence" value="ECO:0007669"/>
    <property type="project" value="TreeGrafter"/>
</dbReference>
<dbReference type="PANTHER" id="PTHR11604:SF0">
    <property type="entry name" value="PROFILIN"/>
    <property type="match status" value="1"/>
</dbReference>
<dbReference type="PANTHER" id="PTHR11604">
    <property type="entry name" value="PROFILIN"/>
    <property type="match status" value="1"/>
</dbReference>
<keyword evidence="5" id="KW-0206">Cytoskeleton</keyword>
<protein>
    <recommendedName>
        <fullName evidence="9">Profilin</fullName>
    </recommendedName>
</protein>
<dbReference type="InterPro" id="IPR048278">
    <property type="entry name" value="PFN"/>
</dbReference>
<dbReference type="AlphaFoldDB" id="A0A9P6X6U5"/>
<comment type="subcellular location">
    <subcellularLocation>
        <location evidence="1">Cytoplasm</location>
        <location evidence="1">Cytoskeleton</location>
    </subcellularLocation>
</comment>
<keyword evidence="3" id="KW-0963">Cytoplasm</keyword>
<dbReference type="EMBL" id="JAANQT010001167">
    <property type="protein sequence ID" value="KAG1306279.1"/>
    <property type="molecule type" value="Genomic_DNA"/>
</dbReference>
<accession>A0A9P6X6U5</accession>
<dbReference type="InterPro" id="IPR036140">
    <property type="entry name" value="PFN_sf"/>
</dbReference>
<dbReference type="Pfam" id="PF00235">
    <property type="entry name" value="Profilin"/>
    <property type="match status" value="1"/>
</dbReference>
<keyword evidence="8" id="KW-1185">Reference proteome</keyword>
<name>A0A9P6X6U5_RHIOR</name>
<dbReference type="InterPro" id="IPR005455">
    <property type="entry name" value="PFN_euk"/>
</dbReference>
<evidence type="ECO:0000256" key="5">
    <source>
        <dbReference type="ARBA" id="ARBA00023212"/>
    </source>
</evidence>
<comment type="similarity">
    <text evidence="2">Belongs to the profilin family.</text>
</comment>
<comment type="caution">
    <text evidence="7">The sequence shown here is derived from an EMBL/GenBank/DDBJ whole genome shotgun (WGS) entry which is preliminary data.</text>
</comment>
<organism evidence="7 8">
    <name type="scientific">Rhizopus oryzae</name>
    <name type="common">Mucormycosis agent</name>
    <name type="synonym">Rhizopus arrhizus var. delemar</name>
    <dbReference type="NCBI Taxonomy" id="64495"/>
    <lineage>
        <taxon>Eukaryota</taxon>
        <taxon>Fungi</taxon>
        <taxon>Fungi incertae sedis</taxon>
        <taxon>Mucoromycota</taxon>
        <taxon>Mucoromycotina</taxon>
        <taxon>Mucoromycetes</taxon>
        <taxon>Mucorales</taxon>
        <taxon>Mucorineae</taxon>
        <taxon>Rhizopodaceae</taxon>
        <taxon>Rhizopus</taxon>
    </lineage>
</organism>
<evidence type="ECO:0000256" key="3">
    <source>
        <dbReference type="ARBA" id="ARBA00022490"/>
    </source>
</evidence>
<feature type="region of interest" description="Disordered" evidence="6">
    <location>
        <begin position="1"/>
        <end position="21"/>
    </location>
</feature>
<evidence type="ECO:0000256" key="4">
    <source>
        <dbReference type="ARBA" id="ARBA00023203"/>
    </source>
</evidence>
<dbReference type="SUPFAM" id="SSF55770">
    <property type="entry name" value="Profilin (actin-binding protein)"/>
    <property type="match status" value="1"/>
</dbReference>
<evidence type="ECO:0000256" key="1">
    <source>
        <dbReference type="ARBA" id="ARBA00004245"/>
    </source>
</evidence>
<dbReference type="GO" id="GO:0005938">
    <property type="term" value="C:cell cortex"/>
    <property type="evidence" value="ECO:0007669"/>
    <property type="project" value="TreeGrafter"/>
</dbReference>
<sequence length="91" mass="9664">MGSQEQSEEPKDIQSQEEGNVSQAAICGQAGGIWAASAGFQPSPFEIRSIADAFANPNIAAANGILVEGNKYIMINAEGRFIYGRNVKDCN</sequence>
<evidence type="ECO:0008006" key="9">
    <source>
        <dbReference type="Google" id="ProtNLM"/>
    </source>
</evidence>
<proteinExistence type="inferred from homology"/>
<dbReference type="GO" id="GO:0005856">
    <property type="term" value="C:cytoskeleton"/>
    <property type="evidence" value="ECO:0007669"/>
    <property type="project" value="UniProtKB-SubCell"/>
</dbReference>
<evidence type="ECO:0000256" key="6">
    <source>
        <dbReference type="SAM" id="MobiDB-lite"/>
    </source>
</evidence>
<evidence type="ECO:0000256" key="2">
    <source>
        <dbReference type="ARBA" id="ARBA00010058"/>
    </source>
</evidence>